<accession>A0A6S7GFK3</accession>
<keyword evidence="5" id="KW-0862">Zinc</keyword>
<feature type="compositionally biased region" description="Basic residues" evidence="9">
    <location>
        <begin position="200"/>
        <end position="214"/>
    </location>
</feature>
<organism evidence="13 14">
    <name type="scientific">Paramuricea clavata</name>
    <name type="common">Red gorgonian</name>
    <name type="synonym">Violescent sea-whip</name>
    <dbReference type="NCBI Taxonomy" id="317549"/>
    <lineage>
        <taxon>Eukaryota</taxon>
        <taxon>Metazoa</taxon>
        <taxon>Cnidaria</taxon>
        <taxon>Anthozoa</taxon>
        <taxon>Octocorallia</taxon>
        <taxon>Malacalcyonacea</taxon>
        <taxon>Plexauridae</taxon>
        <taxon>Paramuricea</taxon>
    </lineage>
</organism>
<gene>
    <name evidence="13" type="ORF">PACLA_8A008475</name>
</gene>
<evidence type="ECO:0000313" key="13">
    <source>
        <dbReference type="EMBL" id="CAB3986477.1"/>
    </source>
</evidence>
<sequence length="383" mass="41866">MSTSPENINSEKTPLLNSDIHESPPITIRSDSRNYPGTSTTESVTPCAKYGNEEDLTKSTIHNTRRARRKLIIACVICVFFLVGEFVGGYLANSLAIITDAAHLLSDFASFLISLLAIWFATRPSTSKLSYGWHRAEVMGAILSVLIIWVLTGVLVYQAIQRIISGEHHVNADIMLIVAACGVCVNIVMGLVLGHGHSHGGSHGSHGHSHRKRTISATPSVKEQATDENVNVRAAFIHVIGDLCQSLGVLIAALIIKFKPNWSIADPICTFVFSVIVLFTTITVLRDALLVLMEGTPKGIDLNEIKERLEKIEGVRALHDLHVWSLTVGTTALSAHVDIENPSESQRILAEATQIVEAVYHIKHSTIQIEKYDEMCGPQTIDT</sequence>
<feature type="domain" description="Cation efflux protein cytoplasmic" evidence="12">
    <location>
        <begin position="297"/>
        <end position="372"/>
    </location>
</feature>
<feature type="transmembrane region" description="Helical" evidence="10">
    <location>
        <begin position="71"/>
        <end position="92"/>
    </location>
</feature>
<dbReference type="NCBIfam" id="TIGR01297">
    <property type="entry name" value="CDF"/>
    <property type="match status" value="1"/>
</dbReference>
<dbReference type="AlphaFoldDB" id="A0A6S7GFK3"/>
<dbReference type="GO" id="GO:0005886">
    <property type="term" value="C:plasma membrane"/>
    <property type="evidence" value="ECO:0007669"/>
    <property type="project" value="TreeGrafter"/>
</dbReference>
<dbReference type="InterPro" id="IPR027469">
    <property type="entry name" value="Cation_efflux_TMD_sf"/>
</dbReference>
<feature type="compositionally biased region" description="Polar residues" evidence="9">
    <location>
        <begin position="1"/>
        <end position="16"/>
    </location>
</feature>
<evidence type="ECO:0000256" key="7">
    <source>
        <dbReference type="ARBA" id="ARBA00023065"/>
    </source>
</evidence>
<feature type="region of interest" description="Disordered" evidence="9">
    <location>
        <begin position="1"/>
        <end position="46"/>
    </location>
</feature>
<evidence type="ECO:0000256" key="6">
    <source>
        <dbReference type="ARBA" id="ARBA00022989"/>
    </source>
</evidence>
<dbReference type="SUPFAM" id="SSF161111">
    <property type="entry name" value="Cation efflux protein transmembrane domain-like"/>
    <property type="match status" value="1"/>
</dbReference>
<name>A0A6S7GFK3_PARCT</name>
<evidence type="ECO:0000256" key="3">
    <source>
        <dbReference type="ARBA" id="ARBA00022448"/>
    </source>
</evidence>
<dbReference type="Proteomes" id="UP001152795">
    <property type="component" value="Unassembled WGS sequence"/>
</dbReference>
<dbReference type="InterPro" id="IPR050681">
    <property type="entry name" value="CDF/SLC30A"/>
</dbReference>
<dbReference type="Pfam" id="PF01545">
    <property type="entry name" value="Cation_efflux"/>
    <property type="match status" value="1"/>
</dbReference>
<dbReference type="Gene3D" id="1.20.1510.10">
    <property type="entry name" value="Cation efflux protein transmembrane domain"/>
    <property type="match status" value="1"/>
</dbReference>
<evidence type="ECO:0000256" key="2">
    <source>
        <dbReference type="ARBA" id="ARBA00008873"/>
    </source>
</evidence>
<evidence type="ECO:0000256" key="5">
    <source>
        <dbReference type="ARBA" id="ARBA00022906"/>
    </source>
</evidence>
<evidence type="ECO:0000313" key="14">
    <source>
        <dbReference type="Proteomes" id="UP001152795"/>
    </source>
</evidence>
<dbReference type="GO" id="GO:0010043">
    <property type="term" value="P:response to zinc ion"/>
    <property type="evidence" value="ECO:0007669"/>
    <property type="project" value="TreeGrafter"/>
</dbReference>
<feature type="transmembrane region" description="Helical" evidence="10">
    <location>
        <begin position="172"/>
        <end position="193"/>
    </location>
</feature>
<feature type="domain" description="Cation efflux protein transmembrane" evidence="11">
    <location>
        <begin position="71"/>
        <end position="293"/>
    </location>
</feature>
<keyword evidence="6 10" id="KW-1133">Transmembrane helix</keyword>
<evidence type="ECO:0000256" key="8">
    <source>
        <dbReference type="ARBA" id="ARBA00023136"/>
    </source>
</evidence>
<dbReference type="InterPro" id="IPR027470">
    <property type="entry name" value="Cation_efflux_CTD"/>
</dbReference>
<protein>
    <submittedName>
        <fullName evidence="13">Zinc transporter 2</fullName>
    </submittedName>
</protein>
<evidence type="ECO:0000256" key="1">
    <source>
        <dbReference type="ARBA" id="ARBA00004141"/>
    </source>
</evidence>
<dbReference type="Pfam" id="PF16916">
    <property type="entry name" value="ZT_dimer"/>
    <property type="match status" value="1"/>
</dbReference>
<dbReference type="InterPro" id="IPR002524">
    <property type="entry name" value="Cation_efflux"/>
</dbReference>
<keyword evidence="5" id="KW-0864">Zinc transport</keyword>
<comment type="similarity">
    <text evidence="2">Belongs to the cation diffusion facilitator (CDF) transporter (TC 2.A.4) family. SLC30A subfamily.</text>
</comment>
<dbReference type="InterPro" id="IPR058533">
    <property type="entry name" value="Cation_efflux_TM"/>
</dbReference>
<feature type="compositionally biased region" description="Polar residues" evidence="9">
    <location>
        <begin position="33"/>
        <end position="44"/>
    </location>
</feature>
<dbReference type="OrthoDB" id="9944568at2759"/>
<evidence type="ECO:0000259" key="12">
    <source>
        <dbReference type="Pfam" id="PF16916"/>
    </source>
</evidence>
<feature type="transmembrane region" description="Helical" evidence="10">
    <location>
        <begin position="141"/>
        <end position="160"/>
    </location>
</feature>
<dbReference type="PANTHER" id="PTHR11562:SF17">
    <property type="entry name" value="RE54080P-RELATED"/>
    <property type="match status" value="1"/>
</dbReference>
<evidence type="ECO:0000256" key="10">
    <source>
        <dbReference type="SAM" id="Phobius"/>
    </source>
</evidence>
<reference evidence="13" key="1">
    <citation type="submission" date="2020-04" db="EMBL/GenBank/DDBJ databases">
        <authorList>
            <person name="Alioto T."/>
            <person name="Alioto T."/>
            <person name="Gomez Garrido J."/>
        </authorList>
    </citation>
    <scope>NUCLEOTIDE SEQUENCE</scope>
    <source>
        <strain evidence="13">A484AB</strain>
    </source>
</reference>
<dbReference type="PANTHER" id="PTHR11562">
    <property type="entry name" value="CATION EFFLUX PROTEIN/ ZINC TRANSPORTER"/>
    <property type="match status" value="1"/>
</dbReference>
<keyword evidence="8 10" id="KW-0472">Membrane</keyword>
<evidence type="ECO:0000259" key="11">
    <source>
        <dbReference type="Pfam" id="PF01545"/>
    </source>
</evidence>
<evidence type="ECO:0000256" key="9">
    <source>
        <dbReference type="SAM" id="MobiDB-lite"/>
    </source>
</evidence>
<dbReference type="SUPFAM" id="SSF160240">
    <property type="entry name" value="Cation efflux protein cytoplasmic domain-like"/>
    <property type="match status" value="1"/>
</dbReference>
<feature type="transmembrane region" description="Helical" evidence="10">
    <location>
        <begin position="104"/>
        <end position="121"/>
    </location>
</feature>
<evidence type="ECO:0000256" key="4">
    <source>
        <dbReference type="ARBA" id="ARBA00022692"/>
    </source>
</evidence>
<keyword evidence="3" id="KW-0813">Transport</keyword>
<keyword evidence="7" id="KW-0406">Ion transport</keyword>
<dbReference type="InterPro" id="IPR036837">
    <property type="entry name" value="Cation_efflux_CTD_sf"/>
</dbReference>
<feature type="transmembrane region" description="Helical" evidence="10">
    <location>
        <begin position="262"/>
        <end position="285"/>
    </location>
</feature>
<dbReference type="FunFam" id="1.20.1510.10:FF:000027">
    <property type="entry name" value="Zinc transporter ttm-1"/>
    <property type="match status" value="1"/>
</dbReference>
<comment type="subcellular location">
    <subcellularLocation>
        <location evidence="1">Membrane</location>
        <topology evidence="1">Multi-pass membrane protein</topology>
    </subcellularLocation>
</comment>
<proteinExistence type="inferred from homology"/>
<keyword evidence="14" id="KW-1185">Reference proteome</keyword>
<dbReference type="EMBL" id="CACRXK020001020">
    <property type="protein sequence ID" value="CAB3986477.1"/>
    <property type="molecule type" value="Genomic_DNA"/>
</dbReference>
<keyword evidence="4 10" id="KW-0812">Transmembrane</keyword>
<comment type="caution">
    <text evidence="13">The sequence shown here is derived from an EMBL/GenBank/DDBJ whole genome shotgun (WGS) entry which is preliminary data.</text>
</comment>
<feature type="transmembrane region" description="Helical" evidence="10">
    <location>
        <begin position="235"/>
        <end position="256"/>
    </location>
</feature>
<dbReference type="GO" id="GO:0005385">
    <property type="term" value="F:zinc ion transmembrane transporter activity"/>
    <property type="evidence" value="ECO:0007669"/>
    <property type="project" value="TreeGrafter"/>
</dbReference>
<feature type="region of interest" description="Disordered" evidence="9">
    <location>
        <begin position="200"/>
        <end position="222"/>
    </location>
</feature>